<feature type="transmembrane region" description="Helical" evidence="1">
    <location>
        <begin position="117"/>
        <end position="141"/>
    </location>
</feature>
<feature type="transmembrane region" description="Helical" evidence="1">
    <location>
        <begin position="12"/>
        <end position="38"/>
    </location>
</feature>
<sequence length="147" mass="16470">MKKILKDLGKHILWSSLIVLGGLFLYMIIVQIIGYLPYSDRPGPGWQNDGNILSWQGISMIGGFISFLGIYILVSLLIIFGLFRIFRLFGYNRIVFSTLGGLAIGLISFYWTMGIGWYIAIDFSTIIAGGILGLIYGAFLFPRFLKT</sequence>
<feature type="transmembrane region" description="Helical" evidence="1">
    <location>
        <begin position="94"/>
        <end position="111"/>
    </location>
</feature>
<dbReference type="Proteomes" id="UP001262889">
    <property type="component" value="Unassembled WGS sequence"/>
</dbReference>
<feature type="transmembrane region" description="Helical" evidence="1">
    <location>
        <begin position="58"/>
        <end position="82"/>
    </location>
</feature>
<keyword evidence="1" id="KW-1133">Transmembrane helix</keyword>
<reference evidence="2 3" key="1">
    <citation type="submission" date="2023-09" db="EMBL/GenBank/DDBJ databases">
        <authorList>
            <person name="Rey-Velasco X."/>
        </authorList>
    </citation>
    <scope>NUCLEOTIDE SEQUENCE [LARGE SCALE GENOMIC DNA]</scope>
    <source>
        <strain evidence="2 3">F363</strain>
    </source>
</reference>
<protein>
    <submittedName>
        <fullName evidence="2">Uncharacterized protein</fullName>
    </submittedName>
</protein>
<evidence type="ECO:0000313" key="2">
    <source>
        <dbReference type="EMBL" id="MDT0643066.1"/>
    </source>
</evidence>
<proteinExistence type="predicted"/>
<evidence type="ECO:0000256" key="1">
    <source>
        <dbReference type="SAM" id="Phobius"/>
    </source>
</evidence>
<name>A0ABU3C9S5_9FLAO</name>
<dbReference type="EMBL" id="JAVRHQ010000010">
    <property type="protein sequence ID" value="MDT0643066.1"/>
    <property type="molecule type" value="Genomic_DNA"/>
</dbReference>
<keyword evidence="3" id="KW-1185">Reference proteome</keyword>
<dbReference type="RefSeq" id="WP_311534689.1">
    <property type="nucleotide sequence ID" value="NZ_JAVRHQ010000010.1"/>
</dbReference>
<comment type="caution">
    <text evidence="2">The sequence shown here is derived from an EMBL/GenBank/DDBJ whole genome shotgun (WGS) entry which is preliminary data.</text>
</comment>
<gene>
    <name evidence="2" type="ORF">RM553_09525</name>
</gene>
<evidence type="ECO:0000313" key="3">
    <source>
        <dbReference type="Proteomes" id="UP001262889"/>
    </source>
</evidence>
<keyword evidence="1" id="KW-0472">Membrane</keyword>
<keyword evidence="1" id="KW-0812">Transmembrane</keyword>
<organism evidence="2 3">
    <name type="scientific">Autumnicola tepida</name>
    <dbReference type="NCBI Taxonomy" id="3075595"/>
    <lineage>
        <taxon>Bacteria</taxon>
        <taxon>Pseudomonadati</taxon>
        <taxon>Bacteroidota</taxon>
        <taxon>Flavobacteriia</taxon>
        <taxon>Flavobacteriales</taxon>
        <taxon>Flavobacteriaceae</taxon>
        <taxon>Autumnicola</taxon>
    </lineage>
</organism>
<accession>A0ABU3C9S5</accession>